<accession>A0A8T2JVH7</accession>
<dbReference type="EMBL" id="JAACNH010000003">
    <property type="protein sequence ID" value="KAG8446356.1"/>
    <property type="molecule type" value="Genomic_DNA"/>
</dbReference>
<dbReference type="FunFam" id="3.40.50.300:FF:000614">
    <property type="entry name" value="ATP-dependent DNA helicase"/>
    <property type="match status" value="1"/>
</dbReference>
<evidence type="ECO:0000256" key="25">
    <source>
        <dbReference type="ARBA" id="ARBA00084014"/>
    </source>
</evidence>
<evidence type="ECO:0000256" key="7">
    <source>
        <dbReference type="ARBA" id="ARBA00022723"/>
    </source>
</evidence>
<evidence type="ECO:0000256" key="9">
    <source>
        <dbReference type="ARBA" id="ARBA00022763"/>
    </source>
</evidence>
<protein>
    <recommendedName>
        <fullName evidence="22">ATP-dependent DNA helicase Q5</fullName>
        <ecNumber evidence="20">5.6.2.4</ecNumber>
    </recommendedName>
    <alternativeName>
        <fullName evidence="23">DNA 3'-5' helicase RecQ5</fullName>
    </alternativeName>
    <alternativeName>
        <fullName evidence="24">DNA helicase, RecQ-like type 5</fullName>
    </alternativeName>
    <alternativeName>
        <fullName evidence="25">RecQ protein-like 5</fullName>
    </alternativeName>
</protein>
<keyword evidence="8" id="KW-0547">Nucleotide-binding</keyword>
<dbReference type="GO" id="GO:0006355">
    <property type="term" value="P:regulation of DNA-templated transcription"/>
    <property type="evidence" value="ECO:0007669"/>
    <property type="project" value="InterPro"/>
</dbReference>
<evidence type="ECO:0000256" key="3">
    <source>
        <dbReference type="ARBA" id="ARBA00005446"/>
    </source>
</evidence>
<dbReference type="GO" id="GO:0003677">
    <property type="term" value="F:DNA binding"/>
    <property type="evidence" value="ECO:0007669"/>
    <property type="project" value="UniProtKB-KW"/>
</dbReference>
<evidence type="ECO:0000256" key="20">
    <source>
        <dbReference type="ARBA" id="ARBA00034808"/>
    </source>
</evidence>
<dbReference type="InterPro" id="IPR027417">
    <property type="entry name" value="P-loop_NTPase"/>
</dbReference>
<dbReference type="FunFam" id="3.40.50.300:FF:000444">
    <property type="entry name" value="ATP-dependent DNA helicase"/>
    <property type="match status" value="1"/>
</dbReference>
<comment type="catalytic activity">
    <reaction evidence="19">
        <text>Couples ATP hydrolysis with the unwinding of duplex DNA by translocating in the 3'-5' direction.</text>
        <dbReference type="EC" id="5.6.2.4"/>
    </reaction>
</comment>
<evidence type="ECO:0000256" key="14">
    <source>
        <dbReference type="ARBA" id="ARBA00023125"/>
    </source>
</evidence>
<comment type="similarity">
    <text evidence="3">Belongs to the helicase family. RecQ subfamily.</text>
</comment>
<evidence type="ECO:0000256" key="21">
    <source>
        <dbReference type="ARBA" id="ARBA00049360"/>
    </source>
</evidence>
<evidence type="ECO:0000256" key="1">
    <source>
        <dbReference type="ARBA" id="ARBA00001947"/>
    </source>
</evidence>
<dbReference type="PROSITE" id="PS00690">
    <property type="entry name" value="DEAH_ATP_HELICASE"/>
    <property type="match status" value="1"/>
</dbReference>
<keyword evidence="17" id="KW-0539">Nucleus</keyword>
<dbReference type="AlphaFoldDB" id="A0A8T2JVH7"/>
<feature type="compositionally biased region" description="Basic residues" evidence="26">
    <location>
        <begin position="714"/>
        <end position="724"/>
    </location>
</feature>
<evidence type="ECO:0000256" key="2">
    <source>
        <dbReference type="ARBA" id="ARBA00004642"/>
    </source>
</evidence>
<feature type="region of interest" description="Disordered" evidence="26">
    <location>
        <begin position="687"/>
        <end position="783"/>
    </location>
</feature>
<dbReference type="GO" id="GO:0016787">
    <property type="term" value="F:hydrolase activity"/>
    <property type="evidence" value="ECO:0007669"/>
    <property type="project" value="UniProtKB-KW"/>
</dbReference>
<keyword evidence="10" id="KW-0378">Hydrolase</keyword>
<organism evidence="29 30">
    <name type="scientific">Hymenochirus boettgeri</name>
    <name type="common">Congo dwarf clawed frog</name>
    <dbReference type="NCBI Taxonomy" id="247094"/>
    <lineage>
        <taxon>Eukaryota</taxon>
        <taxon>Metazoa</taxon>
        <taxon>Chordata</taxon>
        <taxon>Craniata</taxon>
        <taxon>Vertebrata</taxon>
        <taxon>Euteleostomi</taxon>
        <taxon>Amphibia</taxon>
        <taxon>Batrachia</taxon>
        <taxon>Anura</taxon>
        <taxon>Pipoidea</taxon>
        <taxon>Pipidae</taxon>
        <taxon>Pipinae</taxon>
        <taxon>Hymenochirus</taxon>
    </lineage>
</organism>
<dbReference type="InterPro" id="IPR004589">
    <property type="entry name" value="DNA_helicase_ATP-dep_RecQ"/>
</dbReference>
<dbReference type="PANTHER" id="PTHR13710">
    <property type="entry name" value="DNA HELICASE RECQ FAMILY MEMBER"/>
    <property type="match status" value="1"/>
</dbReference>
<dbReference type="GO" id="GO:0000724">
    <property type="term" value="P:double-strand break repair via homologous recombination"/>
    <property type="evidence" value="ECO:0007669"/>
    <property type="project" value="TreeGrafter"/>
</dbReference>
<evidence type="ECO:0000256" key="16">
    <source>
        <dbReference type="ARBA" id="ARBA00023235"/>
    </source>
</evidence>
<feature type="region of interest" description="Disordered" evidence="26">
    <location>
        <begin position="817"/>
        <end position="858"/>
    </location>
</feature>
<evidence type="ECO:0000313" key="30">
    <source>
        <dbReference type="Proteomes" id="UP000812440"/>
    </source>
</evidence>
<dbReference type="Gene3D" id="6.10.250.2460">
    <property type="match status" value="1"/>
</dbReference>
<keyword evidence="4" id="KW-0597">Phosphoprotein</keyword>
<feature type="domain" description="Helicase C-terminal" evidence="28">
    <location>
        <begin position="244"/>
        <end position="402"/>
    </location>
</feature>
<evidence type="ECO:0000256" key="4">
    <source>
        <dbReference type="ARBA" id="ARBA00022553"/>
    </source>
</evidence>
<dbReference type="InterPro" id="IPR032284">
    <property type="entry name" value="RecQ_Zn-bd"/>
</dbReference>
<evidence type="ECO:0000256" key="24">
    <source>
        <dbReference type="ARBA" id="ARBA00078243"/>
    </source>
</evidence>
<keyword evidence="13" id="KW-0067">ATP-binding</keyword>
<dbReference type="CDD" id="cd18014">
    <property type="entry name" value="DEXHc_RecQ5"/>
    <property type="match status" value="1"/>
</dbReference>
<dbReference type="GO" id="GO:0010605">
    <property type="term" value="P:negative regulation of macromolecule metabolic process"/>
    <property type="evidence" value="ECO:0007669"/>
    <property type="project" value="UniProtKB-ARBA"/>
</dbReference>
<evidence type="ECO:0000256" key="15">
    <source>
        <dbReference type="ARBA" id="ARBA00023204"/>
    </source>
</evidence>
<dbReference type="Pfam" id="PF16124">
    <property type="entry name" value="RecQ_Zn_bind"/>
    <property type="match status" value="1"/>
</dbReference>
<keyword evidence="14" id="KW-0238">DNA-binding</keyword>
<feature type="compositionally biased region" description="Polar residues" evidence="26">
    <location>
        <begin position="738"/>
        <end position="752"/>
    </location>
</feature>
<keyword evidence="18" id="KW-0131">Cell cycle</keyword>
<dbReference type="InterPro" id="IPR002464">
    <property type="entry name" value="DNA/RNA_helicase_DEAH_CS"/>
</dbReference>
<dbReference type="Pfam" id="PF08236">
    <property type="entry name" value="SRI"/>
    <property type="match status" value="1"/>
</dbReference>
<dbReference type="GO" id="GO:0009378">
    <property type="term" value="F:four-way junction helicase activity"/>
    <property type="evidence" value="ECO:0007669"/>
    <property type="project" value="TreeGrafter"/>
</dbReference>
<feature type="compositionally biased region" description="Basic and acidic residues" evidence="26">
    <location>
        <begin position="901"/>
        <end position="912"/>
    </location>
</feature>
<keyword evidence="7" id="KW-0479">Metal-binding</keyword>
<evidence type="ECO:0000256" key="8">
    <source>
        <dbReference type="ARBA" id="ARBA00022741"/>
    </source>
</evidence>
<evidence type="ECO:0000259" key="28">
    <source>
        <dbReference type="PROSITE" id="PS51194"/>
    </source>
</evidence>
<evidence type="ECO:0000256" key="5">
    <source>
        <dbReference type="ARBA" id="ARBA00022618"/>
    </source>
</evidence>
<evidence type="ECO:0000313" key="29">
    <source>
        <dbReference type="EMBL" id="KAG8446356.1"/>
    </source>
</evidence>
<dbReference type="SMART" id="SM00487">
    <property type="entry name" value="DEXDc"/>
    <property type="match status" value="1"/>
</dbReference>
<dbReference type="Pfam" id="PF00271">
    <property type="entry name" value="Helicase_C"/>
    <property type="match status" value="1"/>
</dbReference>
<keyword evidence="6" id="KW-0235">DNA replication</keyword>
<evidence type="ECO:0000256" key="18">
    <source>
        <dbReference type="ARBA" id="ARBA00023306"/>
    </source>
</evidence>
<feature type="region of interest" description="Disordered" evidence="26">
    <location>
        <begin position="884"/>
        <end position="959"/>
    </location>
</feature>
<dbReference type="PANTHER" id="PTHR13710:SF152">
    <property type="entry name" value="ATP-DEPENDENT DNA HELICASE Q5"/>
    <property type="match status" value="1"/>
</dbReference>
<comment type="catalytic activity">
    <reaction evidence="21">
        <text>ATP + H2O = ADP + phosphate + H(+)</text>
        <dbReference type="Rhea" id="RHEA:13065"/>
        <dbReference type="ChEBI" id="CHEBI:15377"/>
        <dbReference type="ChEBI" id="CHEBI:15378"/>
        <dbReference type="ChEBI" id="CHEBI:30616"/>
        <dbReference type="ChEBI" id="CHEBI:43474"/>
        <dbReference type="ChEBI" id="CHEBI:456216"/>
    </reaction>
</comment>
<dbReference type="GO" id="GO:0005524">
    <property type="term" value="F:ATP binding"/>
    <property type="evidence" value="ECO:0007669"/>
    <property type="project" value="UniProtKB-KW"/>
</dbReference>
<dbReference type="GO" id="GO:0051301">
    <property type="term" value="P:cell division"/>
    <property type="evidence" value="ECO:0007669"/>
    <property type="project" value="UniProtKB-KW"/>
</dbReference>
<evidence type="ECO:0000256" key="19">
    <source>
        <dbReference type="ARBA" id="ARBA00034617"/>
    </source>
</evidence>
<keyword evidence="16" id="KW-0413">Isomerase</keyword>
<feature type="compositionally biased region" description="Basic and acidic residues" evidence="26">
    <location>
        <begin position="725"/>
        <end position="737"/>
    </location>
</feature>
<dbReference type="CDD" id="cd18794">
    <property type="entry name" value="SF2_C_RecQ"/>
    <property type="match status" value="1"/>
</dbReference>
<evidence type="ECO:0000256" key="11">
    <source>
        <dbReference type="ARBA" id="ARBA00022806"/>
    </source>
</evidence>
<evidence type="ECO:0000256" key="6">
    <source>
        <dbReference type="ARBA" id="ARBA00022705"/>
    </source>
</evidence>
<dbReference type="SUPFAM" id="SSF52540">
    <property type="entry name" value="P-loop containing nucleoside triphosphate hydrolases"/>
    <property type="match status" value="1"/>
</dbReference>
<dbReference type="Gene3D" id="3.40.50.300">
    <property type="entry name" value="P-loop containing nucleotide triphosphate hydrolases"/>
    <property type="match status" value="2"/>
</dbReference>
<dbReference type="InterPro" id="IPR001650">
    <property type="entry name" value="Helicase_C-like"/>
</dbReference>
<dbReference type="Proteomes" id="UP000812440">
    <property type="component" value="Chromosome 8_10"/>
</dbReference>
<comment type="cofactor">
    <cofactor evidence="1">
        <name>Zn(2+)</name>
        <dbReference type="ChEBI" id="CHEBI:29105"/>
    </cofactor>
</comment>
<feature type="compositionally biased region" description="Basic and acidic residues" evidence="26">
    <location>
        <begin position="703"/>
        <end position="712"/>
    </location>
</feature>
<dbReference type="Gene3D" id="6.10.250.3140">
    <property type="match status" value="1"/>
</dbReference>
<evidence type="ECO:0000256" key="13">
    <source>
        <dbReference type="ARBA" id="ARBA00022840"/>
    </source>
</evidence>
<name>A0A8T2JVH7_9PIPI</name>
<feature type="domain" description="Helicase ATP-binding" evidence="27">
    <location>
        <begin position="42"/>
        <end position="216"/>
    </location>
</feature>
<dbReference type="EC" id="5.6.2.4" evidence="20"/>
<comment type="caution">
    <text evidence="29">The sequence shown here is derived from an EMBL/GenBank/DDBJ whole genome shotgun (WGS) entry which is preliminary data.</text>
</comment>
<dbReference type="GO" id="GO:0006260">
    <property type="term" value="P:DNA replication"/>
    <property type="evidence" value="ECO:0007669"/>
    <property type="project" value="UniProtKB-KW"/>
</dbReference>
<dbReference type="OrthoDB" id="10261556at2759"/>
<proteinExistence type="inferred from homology"/>
<keyword evidence="9" id="KW-0227">DNA damage</keyword>
<dbReference type="Pfam" id="PF00270">
    <property type="entry name" value="DEAD"/>
    <property type="match status" value="1"/>
</dbReference>
<dbReference type="PROSITE" id="PS51194">
    <property type="entry name" value="HELICASE_CTER"/>
    <property type="match status" value="1"/>
</dbReference>
<comment type="subcellular location">
    <subcellularLocation>
        <location evidence="2">Nucleus</location>
        <location evidence="2">Nucleoplasm</location>
    </subcellularLocation>
</comment>
<dbReference type="PROSITE" id="PS51192">
    <property type="entry name" value="HELICASE_ATP_BIND_1"/>
    <property type="match status" value="1"/>
</dbReference>
<dbReference type="GO" id="GO:0005654">
    <property type="term" value="C:nucleoplasm"/>
    <property type="evidence" value="ECO:0007669"/>
    <property type="project" value="UniProtKB-SubCell"/>
</dbReference>
<evidence type="ECO:0000256" key="22">
    <source>
        <dbReference type="ARBA" id="ARBA00074289"/>
    </source>
</evidence>
<dbReference type="InterPro" id="IPR013257">
    <property type="entry name" value="SRI"/>
</dbReference>
<gene>
    <name evidence="29" type="ORF">GDO86_013987</name>
</gene>
<dbReference type="InterPro" id="IPR014001">
    <property type="entry name" value="Helicase_ATP-bd"/>
</dbReference>
<dbReference type="GO" id="GO:0046872">
    <property type="term" value="F:metal ion binding"/>
    <property type="evidence" value="ECO:0007669"/>
    <property type="project" value="UniProtKB-KW"/>
</dbReference>
<evidence type="ECO:0000259" key="27">
    <source>
        <dbReference type="PROSITE" id="PS51192"/>
    </source>
</evidence>
<evidence type="ECO:0000256" key="10">
    <source>
        <dbReference type="ARBA" id="ARBA00022801"/>
    </source>
</evidence>
<dbReference type="SMART" id="SM00490">
    <property type="entry name" value="HELICc"/>
    <property type="match status" value="1"/>
</dbReference>
<keyword evidence="5" id="KW-0132">Cell division</keyword>
<keyword evidence="11" id="KW-0347">Helicase</keyword>
<dbReference type="GO" id="GO:0005737">
    <property type="term" value="C:cytoplasm"/>
    <property type="evidence" value="ECO:0007669"/>
    <property type="project" value="TreeGrafter"/>
</dbReference>
<reference evidence="29" key="1">
    <citation type="thesis" date="2020" institute="ProQuest LLC" country="789 East Eisenhower Parkway, Ann Arbor, MI, USA">
        <title>Comparative Genomics and Chromosome Evolution.</title>
        <authorList>
            <person name="Mudd A.B."/>
        </authorList>
    </citation>
    <scope>NUCLEOTIDE SEQUENCE</scope>
    <source>
        <strain evidence="29">Female2</strain>
        <tissue evidence="29">Blood</tissue>
    </source>
</reference>
<dbReference type="InterPro" id="IPR011545">
    <property type="entry name" value="DEAD/DEAH_box_helicase_dom"/>
</dbReference>
<dbReference type="GO" id="GO:0045934">
    <property type="term" value="P:negative regulation of nucleobase-containing compound metabolic process"/>
    <property type="evidence" value="ECO:0007669"/>
    <property type="project" value="UniProtKB-ARBA"/>
</dbReference>
<evidence type="ECO:0000256" key="17">
    <source>
        <dbReference type="ARBA" id="ARBA00023242"/>
    </source>
</evidence>
<evidence type="ECO:0000256" key="23">
    <source>
        <dbReference type="ARBA" id="ARBA00076757"/>
    </source>
</evidence>
<evidence type="ECO:0000256" key="12">
    <source>
        <dbReference type="ARBA" id="ARBA00022833"/>
    </source>
</evidence>
<sequence>MSAHSPSSSSSPARSKCRIQVVLNKVFGFDSFRSDLQERATQTVVKGDRDVFVVMPTGAGKSLCYQLPAVLSVGITMVISPLIALIQDQVDHLLALKIKACSLNSKLPLPERKKILQDLESESPKIKLLYITPEMAASSSFQPTLTLLLSRGLLSYFIIDEAHCVSQWGHDFRPDYLRLGSLRSRIPQTPCVALTATATKQVQDDIMASLHLRQPVAIFKTPCFRSNLFYDVKIKDLLGDPYGNLKEFCLKALGPKTPQGGFPGCGIVYCRTRDSCEEVAVQLTQRGVISKAYHAGLKAGDRVTTQNEWMDGTVPVIVATISFGMGVDKANVRFVAHWNIAKSMAGYYQESGRAGRDGKEAFCRLYYSRSDRDQVSFLIKKEIAQAQAKRGDVKASDKAALAGFDTMVSFAEDNRCRHAVIAGYFGDEKPQCNKACDSCKNPGAVKQQLEQLQRILIGGGGRTCIAKPQGPTGPFGYNPELYEGGRKGYGFDRYDDGESDGGHEDTGENRKQEWNMFYQKQMNMRKSKELEEFVAPSEDCTLKDACNDKIPRLTVKAREHCLKMLEEALTKNVQAAEAEHCTDVASVAVDLEYEVFRNSKASNLYKAAVLKKVSEINKALKDGELHGALEFGKSTQKTESSEDSATDGFVQASQVLKLKRKRVGAPSSFQSASELLRSNQLEINLLQPNPEDSLGTTQSNDGSHPEKADCKKVVSPKKPPRPSKKKQELANAAKKESQSISKFFSSQGNSKSHLGYLESKSKKKSKSATPSVHNKADNQENETFHLINGHKGERRELAQSASGLQVLGNSDEVGKIILPEQLMDTEDSNPETKENSNDISSVEPLLIQESSPDELFRDCPPVQLLEVHEMPSNTVYQDVSFNSSQDLKEQEEGALNPNPEISRDGFHDKPRTWEGTSAEQDSDSPARKRQRVEGKSASILCNPDKSNSAPGKKKVTFDPNLSLQDKEGTAKILQPPLGNKPLTLKETADIVVKYLTPFFRDGKFASKELFKAFARQLSHYLTREDKTPLRKNVKEEAQKVIKTFFKKRTKCETEEDFIDHGLEVASSITEKSQGTD</sequence>
<evidence type="ECO:0000256" key="26">
    <source>
        <dbReference type="SAM" id="MobiDB-lite"/>
    </source>
</evidence>
<dbReference type="NCBIfam" id="TIGR00614">
    <property type="entry name" value="recQ_fam"/>
    <property type="match status" value="1"/>
</dbReference>
<dbReference type="GO" id="GO:0043138">
    <property type="term" value="F:3'-5' DNA helicase activity"/>
    <property type="evidence" value="ECO:0007669"/>
    <property type="project" value="UniProtKB-EC"/>
</dbReference>
<keyword evidence="12" id="KW-0862">Zinc</keyword>
<keyword evidence="15" id="KW-0234">DNA repair</keyword>
<keyword evidence="30" id="KW-1185">Reference proteome</keyword>
<dbReference type="GO" id="GO:0005694">
    <property type="term" value="C:chromosome"/>
    <property type="evidence" value="ECO:0007669"/>
    <property type="project" value="InterPro"/>
</dbReference>